<proteinExistence type="predicted"/>
<reference evidence="1" key="1">
    <citation type="submission" date="2022-10" db="EMBL/GenBank/DDBJ databases">
        <title>The complete genomes of actinobacterial strains from the NBC collection.</title>
        <authorList>
            <person name="Joergensen T.S."/>
            <person name="Alvarez Arevalo M."/>
            <person name="Sterndorff E.B."/>
            <person name="Faurdal D."/>
            <person name="Vuksanovic O."/>
            <person name="Mourched A.-S."/>
            <person name="Charusanti P."/>
            <person name="Shaw S."/>
            <person name="Blin K."/>
            <person name="Weber T."/>
        </authorList>
    </citation>
    <scope>NUCLEOTIDE SEQUENCE</scope>
    <source>
        <strain evidence="1">NBC_01393</strain>
    </source>
</reference>
<dbReference type="AlphaFoldDB" id="A0AAU3I0L8"/>
<organism evidence="1">
    <name type="scientific">Streptomyces sp. NBC_01393</name>
    <dbReference type="NCBI Taxonomy" id="2903851"/>
    <lineage>
        <taxon>Bacteria</taxon>
        <taxon>Bacillati</taxon>
        <taxon>Actinomycetota</taxon>
        <taxon>Actinomycetes</taxon>
        <taxon>Kitasatosporales</taxon>
        <taxon>Streptomycetaceae</taxon>
        <taxon>Streptomyces</taxon>
    </lineage>
</organism>
<accession>A0AAU3I0L8</accession>
<evidence type="ECO:0000313" key="1">
    <source>
        <dbReference type="EMBL" id="WTZ10718.1"/>
    </source>
</evidence>
<name>A0AAU3I0L8_9ACTN</name>
<gene>
    <name evidence="1" type="ORF">OG699_23710</name>
</gene>
<protein>
    <submittedName>
        <fullName evidence="1">Uncharacterized protein</fullName>
    </submittedName>
</protein>
<sequence>MLDQPVPDPYTMWRLALAEVDRIFASPPELDRPVEGCTRCFTEAELRILGGDPRDVPDGVLEGFMGKVVDHWDADQYPVLWRRLMPRALRHLGLEGPGTDPSYELRNLGRYGAELIGWPVAERTAVEQAFRALLTLALTDGRSPSDIRDLVEGVAHATGGLEPWLDHIAGLSGPAADAGLVRLALDWGTDFLWEEFDFTWWYDGDPRTVADWLLTQRPRIASFTARHPRCKNAADALIAISHLQEGDWSPWLYPYGPRPRPLLRLATSR</sequence>
<dbReference type="EMBL" id="CP109546">
    <property type="protein sequence ID" value="WTZ10718.1"/>
    <property type="molecule type" value="Genomic_DNA"/>
</dbReference>